<dbReference type="SUPFAM" id="SSF52172">
    <property type="entry name" value="CheY-like"/>
    <property type="match status" value="1"/>
</dbReference>
<dbReference type="PANTHER" id="PTHR44591">
    <property type="entry name" value="STRESS RESPONSE REGULATOR PROTEIN 1"/>
    <property type="match status" value="1"/>
</dbReference>
<protein>
    <recommendedName>
        <fullName evidence="3">Response regulatory domain-containing protein</fullName>
    </recommendedName>
</protein>
<feature type="domain" description="Response regulatory" evidence="3">
    <location>
        <begin position="3"/>
        <end position="118"/>
    </location>
</feature>
<dbReference type="SUPFAM" id="SSF55874">
    <property type="entry name" value="ATPase domain of HSP90 chaperone/DNA topoisomerase II/histidine kinase"/>
    <property type="match status" value="1"/>
</dbReference>
<proteinExistence type="predicted"/>
<dbReference type="InterPro" id="IPR011006">
    <property type="entry name" value="CheY-like_superfamily"/>
</dbReference>
<dbReference type="Gene3D" id="3.40.50.2300">
    <property type="match status" value="1"/>
</dbReference>
<dbReference type="AlphaFoldDB" id="A0A2N1PUW0"/>
<dbReference type="Gene3D" id="3.30.565.10">
    <property type="entry name" value="Histidine kinase-like ATPase, C-terminal domain"/>
    <property type="match status" value="1"/>
</dbReference>
<dbReference type="InterPro" id="IPR036890">
    <property type="entry name" value="HATPase_C_sf"/>
</dbReference>
<comment type="caution">
    <text evidence="4">The sequence shown here is derived from an EMBL/GenBank/DDBJ whole genome shotgun (WGS) entry which is preliminary data.</text>
</comment>
<dbReference type="EMBL" id="PGXC01000001">
    <property type="protein sequence ID" value="PKK92125.1"/>
    <property type="molecule type" value="Genomic_DNA"/>
</dbReference>
<dbReference type="GO" id="GO:0000160">
    <property type="term" value="P:phosphorelay signal transduction system"/>
    <property type="evidence" value="ECO:0007669"/>
    <property type="project" value="InterPro"/>
</dbReference>
<evidence type="ECO:0000313" key="5">
    <source>
        <dbReference type="Proteomes" id="UP000233256"/>
    </source>
</evidence>
<dbReference type="SMART" id="SM00448">
    <property type="entry name" value="REC"/>
    <property type="match status" value="1"/>
</dbReference>
<sequence length="293" mass="33495">MYRILVIDDEQQILNLITKYLTKNFGYQVDVASDGDEGLELIKANKYNLVISDIRMPRLDGITLLARKNEFDPFLPVILITGKSNFDNVLAALRHGAKNYLMKPFSLRELGEAVTKALEFYEVTTEPKKIWEEVETMVTNRTVTMEMPTSLTAIKNVSNYFMELARMSGFEEKNAQDIFISLNEIIGNAVEHGNLELQGEKNNDYFELREKRLESPDYNTRKVRVEARIDGEKAQFTIQDEGPGFDFRAVENCLDPANIIKNSGRGIFLATCFMNHLNYEDPGNMVTLIKLNN</sequence>
<reference evidence="4 5" key="1">
    <citation type="journal article" date="2017" name="ISME J.">
        <title>Potential for microbial H2 and metal transformations associated with novel bacteria and archaea in deep terrestrial subsurface sediments.</title>
        <authorList>
            <person name="Hernsdorf A.W."/>
            <person name="Amano Y."/>
            <person name="Miyakawa K."/>
            <person name="Ise K."/>
            <person name="Suzuki Y."/>
            <person name="Anantharaman K."/>
            <person name="Probst A."/>
            <person name="Burstein D."/>
            <person name="Thomas B.C."/>
            <person name="Banfield J.F."/>
        </authorList>
    </citation>
    <scope>NUCLEOTIDE SEQUENCE [LARGE SCALE GENOMIC DNA]</scope>
    <source>
        <strain evidence="4">HGW-Wallbacteria-1</strain>
    </source>
</reference>
<name>A0A2N1PUW0_9BACT</name>
<gene>
    <name evidence="4" type="ORF">CVV64_01525</name>
</gene>
<dbReference type="PANTHER" id="PTHR44591:SF3">
    <property type="entry name" value="RESPONSE REGULATORY DOMAIN-CONTAINING PROTEIN"/>
    <property type="match status" value="1"/>
</dbReference>
<dbReference type="Pfam" id="PF13581">
    <property type="entry name" value="HATPase_c_2"/>
    <property type="match status" value="1"/>
</dbReference>
<dbReference type="CDD" id="cd16936">
    <property type="entry name" value="HATPase_RsbW-like"/>
    <property type="match status" value="1"/>
</dbReference>
<evidence type="ECO:0000256" key="1">
    <source>
        <dbReference type="ARBA" id="ARBA00022553"/>
    </source>
</evidence>
<dbReference type="InterPro" id="IPR003594">
    <property type="entry name" value="HATPase_dom"/>
</dbReference>
<dbReference type="Pfam" id="PF00072">
    <property type="entry name" value="Response_reg"/>
    <property type="match status" value="1"/>
</dbReference>
<dbReference type="InterPro" id="IPR001789">
    <property type="entry name" value="Sig_transdc_resp-reg_receiver"/>
</dbReference>
<dbReference type="PROSITE" id="PS50110">
    <property type="entry name" value="RESPONSE_REGULATORY"/>
    <property type="match status" value="1"/>
</dbReference>
<evidence type="ECO:0000259" key="3">
    <source>
        <dbReference type="PROSITE" id="PS50110"/>
    </source>
</evidence>
<accession>A0A2N1PUW0</accession>
<keyword evidence="1 2" id="KW-0597">Phosphoprotein</keyword>
<dbReference type="InterPro" id="IPR050595">
    <property type="entry name" value="Bact_response_regulator"/>
</dbReference>
<evidence type="ECO:0000256" key="2">
    <source>
        <dbReference type="PROSITE-ProRule" id="PRU00169"/>
    </source>
</evidence>
<feature type="modified residue" description="4-aspartylphosphate" evidence="2">
    <location>
        <position position="53"/>
    </location>
</feature>
<dbReference type="Proteomes" id="UP000233256">
    <property type="component" value="Unassembled WGS sequence"/>
</dbReference>
<organism evidence="4 5">
    <name type="scientific">Candidatus Wallbacteria bacterium HGW-Wallbacteria-1</name>
    <dbReference type="NCBI Taxonomy" id="2013854"/>
    <lineage>
        <taxon>Bacteria</taxon>
        <taxon>Candidatus Walliibacteriota</taxon>
    </lineage>
</organism>
<evidence type="ECO:0000313" key="4">
    <source>
        <dbReference type="EMBL" id="PKK92125.1"/>
    </source>
</evidence>